<name>A0A7Z9DWN0_9CYAN</name>
<dbReference type="AlphaFoldDB" id="A0A7Z9DWN0"/>
<comment type="caution">
    <text evidence="1">The sequence shown here is derived from an EMBL/GenBank/DDBJ whole genome shotgun (WGS) entry which is preliminary data.</text>
</comment>
<protein>
    <submittedName>
        <fullName evidence="1">Uncharacterized protein</fullName>
    </submittedName>
</protein>
<dbReference type="Proteomes" id="UP000182190">
    <property type="component" value="Unassembled WGS sequence"/>
</dbReference>
<reference evidence="1" key="1">
    <citation type="submission" date="2019-10" db="EMBL/GenBank/DDBJ databases">
        <authorList>
            <consortium name="Genoscope - CEA"/>
            <person name="William W."/>
        </authorList>
    </citation>
    <scope>NUCLEOTIDE SEQUENCE [LARGE SCALE GENOMIC DNA]</scope>
    <source>
        <strain evidence="1">BBR_PRJEB10994</strain>
    </source>
</reference>
<evidence type="ECO:0000313" key="1">
    <source>
        <dbReference type="EMBL" id="VXD12784.1"/>
    </source>
</evidence>
<proteinExistence type="predicted"/>
<evidence type="ECO:0000313" key="2">
    <source>
        <dbReference type="Proteomes" id="UP000182190"/>
    </source>
</evidence>
<keyword evidence="2" id="KW-1185">Reference proteome</keyword>
<sequence>MRERRGAGSAGLRKGKTEAPVAALGGRLPVVGRGLRDLGGTGFGRS</sequence>
<organism evidence="1 2">
    <name type="scientific">Planktothrix paucivesiculata PCC 9631</name>
    <dbReference type="NCBI Taxonomy" id="671071"/>
    <lineage>
        <taxon>Bacteria</taxon>
        <taxon>Bacillati</taxon>
        <taxon>Cyanobacteriota</taxon>
        <taxon>Cyanophyceae</taxon>
        <taxon>Oscillatoriophycideae</taxon>
        <taxon>Oscillatoriales</taxon>
        <taxon>Microcoleaceae</taxon>
        <taxon>Planktothrix</taxon>
    </lineage>
</organism>
<dbReference type="EMBL" id="CZCS02000009">
    <property type="protein sequence ID" value="VXD12784.1"/>
    <property type="molecule type" value="Genomic_DNA"/>
</dbReference>
<gene>
    <name evidence="1" type="ORF">PL9631_1060196</name>
</gene>
<accession>A0A7Z9DWN0</accession>